<dbReference type="SUPFAM" id="SSF109715">
    <property type="entry name" value="DEK C-terminal domain"/>
    <property type="match status" value="1"/>
</dbReference>
<dbReference type="EMBL" id="JAKUCV010004990">
    <property type="protein sequence ID" value="KAJ4833221.1"/>
    <property type="molecule type" value="Genomic_DNA"/>
</dbReference>
<dbReference type="AlphaFoldDB" id="A0A9Q0J8A8"/>
<protein>
    <recommendedName>
        <fullName evidence="2">DEK-C domain-containing protein</fullName>
    </recommendedName>
</protein>
<dbReference type="Proteomes" id="UP001141552">
    <property type="component" value="Unassembled WGS sequence"/>
</dbReference>
<evidence type="ECO:0000259" key="2">
    <source>
        <dbReference type="PROSITE" id="PS51998"/>
    </source>
</evidence>
<comment type="caution">
    <text evidence="3">The sequence shown here is derived from an EMBL/GenBank/DDBJ whole genome shotgun (WGS) entry which is preliminary data.</text>
</comment>
<feature type="region of interest" description="Disordered" evidence="1">
    <location>
        <begin position="65"/>
        <end position="87"/>
    </location>
</feature>
<reference evidence="3" key="2">
    <citation type="journal article" date="2023" name="Plants (Basel)">
        <title>Annotation of the Turnera subulata (Passifloraceae) Draft Genome Reveals the S-Locus Evolved after the Divergence of Turneroideae from Passifloroideae in a Stepwise Manner.</title>
        <authorList>
            <person name="Henning P.M."/>
            <person name="Roalson E.H."/>
            <person name="Mir W."/>
            <person name="McCubbin A.G."/>
            <person name="Shore J.S."/>
        </authorList>
    </citation>
    <scope>NUCLEOTIDE SEQUENCE</scope>
    <source>
        <strain evidence="3">F60SS</strain>
    </source>
</reference>
<keyword evidence="4" id="KW-1185">Reference proteome</keyword>
<name>A0A9Q0J8A8_9ROSI</name>
<accession>A0A9Q0J8A8</accession>
<evidence type="ECO:0000313" key="4">
    <source>
        <dbReference type="Proteomes" id="UP001141552"/>
    </source>
</evidence>
<evidence type="ECO:0000313" key="3">
    <source>
        <dbReference type="EMBL" id="KAJ4833221.1"/>
    </source>
</evidence>
<dbReference type="Gene3D" id="1.10.10.60">
    <property type="entry name" value="Homeodomain-like"/>
    <property type="match status" value="1"/>
</dbReference>
<feature type="domain" description="DEK-C" evidence="2">
    <location>
        <begin position="1"/>
        <end position="56"/>
    </location>
</feature>
<evidence type="ECO:0000256" key="1">
    <source>
        <dbReference type="SAM" id="MobiDB-lite"/>
    </source>
</evidence>
<proteinExistence type="predicted"/>
<dbReference type="OrthoDB" id="1747157at2759"/>
<gene>
    <name evidence="3" type="ORF">Tsubulata_041432</name>
</gene>
<dbReference type="Pfam" id="PF08766">
    <property type="entry name" value="DEK_C"/>
    <property type="match status" value="1"/>
</dbReference>
<sequence length="113" mass="12960">MGSDWEIIVRLGEILKCSDLDTTTIDMLCQKLQEEFGMDFSGRKSFIKDQVILFLESDEFWSSEDEDAKSEVTNGSDLNEKDENEDSFGKSYNFVEFDDGVLFGKEVVVDEIF</sequence>
<organism evidence="3 4">
    <name type="scientific">Turnera subulata</name>
    <dbReference type="NCBI Taxonomy" id="218843"/>
    <lineage>
        <taxon>Eukaryota</taxon>
        <taxon>Viridiplantae</taxon>
        <taxon>Streptophyta</taxon>
        <taxon>Embryophyta</taxon>
        <taxon>Tracheophyta</taxon>
        <taxon>Spermatophyta</taxon>
        <taxon>Magnoliopsida</taxon>
        <taxon>eudicotyledons</taxon>
        <taxon>Gunneridae</taxon>
        <taxon>Pentapetalae</taxon>
        <taxon>rosids</taxon>
        <taxon>fabids</taxon>
        <taxon>Malpighiales</taxon>
        <taxon>Passifloraceae</taxon>
        <taxon>Turnera</taxon>
    </lineage>
</organism>
<reference evidence="3" key="1">
    <citation type="submission" date="2022-02" db="EMBL/GenBank/DDBJ databases">
        <authorList>
            <person name="Henning P.M."/>
            <person name="McCubbin A.G."/>
            <person name="Shore J.S."/>
        </authorList>
    </citation>
    <scope>NUCLEOTIDE SEQUENCE</scope>
    <source>
        <strain evidence="3">F60SS</strain>
        <tissue evidence="3">Leaves</tissue>
    </source>
</reference>
<dbReference type="InterPro" id="IPR014876">
    <property type="entry name" value="DEK_C"/>
</dbReference>
<dbReference type="PROSITE" id="PS51998">
    <property type="entry name" value="DEK_C"/>
    <property type="match status" value="1"/>
</dbReference>